<dbReference type="InterPro" id="IPR011650">
    <property type="entry name" value="Peptidase_M20_dimer"/>
</dbReference>
<name>A0A133ZWJ8_9BACL</name>
<dbReference type="InterPro" id="IPR036264">
    <property type="entry name" value="Bact_exopeptidase_dim_dom"/>
</dbReference>
<feature type="domain" description="Peptidase M20 dimerisation" evidence="1">
    <location>
        <begin position="3"/>
        <end position="74"/>
    </location>
</feature>
<dbReference type="Gene3D" id="3.30.70.360">
    <property type="match status" value="1"/>
</dbReference>
<organism evidence="2 3">
    <name type="scientific">Gemella haemolysans</name>
    <dbReference type="NCBI Taxonomy" id="1379"/>
    <lineage>
        <taxon>Bacteria</taxon>
        <taxon>Bacillati</taxon>
        <taxon>Bacillota</taxon>
        <taxon>Bacilli</taxon>
        <taxon>Bacillales</taxon>
        <taxon>Gemellaceae</taxon>
        <taxon>Gemella</taxon>
    </lineage>
</organism>
<protein>
    <recommendedName>
        <fullName evidence="1">Peptidase M20 dimerisation domain-containing protein</fullName>
    </recommendedName>
</protein>
<dbReference type="EMBL" id="LSDC01000063">
    <property type="protein sequence ID" value="KXB59815.1"/>
    <property type="molecule type" value="Genomic_DNA"/>
</dbReference>
<evidence type="ECO:0000313" key="3">
    <source>
        <dbReference type="Proteomes" id="UP000070355"/>
    </source>
</evidence>
<dbReference type="Proteomes" id="UP000070355">
    <property type="component" value="Unassembled WGS sequence"/>
</dbReference>
<proteinExistence type="predicted"/>
<evidence type="ECO:0000313" key="2">
    <source>
        <dbReference type="EMBL" id="KXB59815.1"/>
    </source>
</evidence>
<dbReference type="OrthoDB" id="9776731at2"/>
<dbReference type="STRING" id="1379.HMPREF3186_00952"/>
<dbReference type="Pfam" id="PF07687">
    <property type="entry name" value="M20_dimer"/>
    <property type="match status" value="1"/>
</dbReference>
<sequence>MHTYLVNIFGKGGHGAEPHEAIDTTVITGEFVRKTAKYKNIEIISVKSGAAFNVISGKAEINLKTDNLEQLKSILASLLIYYGEQTRFEIIDI</sequence>
<dbReference type="GO" id="GO:0016787">
    <property type="term" value="F:hydrolase activity"/>
    <property type="evidence" value="ECO:0007669"/>
    <property type="project" value="UniProtKB-ARBA"/>
</dbReference>
<dbReference type="PATRIC" id="fig|1379.3.peg.935"/>
<evidence type="ECO:0000259" key="1">
    <source>
        <dbReference type="Pfam" id="PF07687"/>
    </source>
</evidence>
<gene>
    <name evidence="2" type="ORF">HMPREF3186_00952</name>
</gene>
<dbReference type="SUPFAM" id="SSF55031">
    <property type="entry name" value="Bacterial exopeptidase dimerisation domain"/>
    <property type="match status" value="1"/>
</dbReference>
<reference evidence="3" key="1">
    <citation type="submission" date="2016-01" db="EMBL/GenBank/DDBJ databases">
        <authorList>
            <person name="Mitreva M."/>
            <person name="Pepin K.H."/>
            <person name="Mihindukulasuriya K.A."/>
            <person name="Fulton R."/>
            <person name="Fronick C."/>
            <person name="O'Laughlin M."/>
            <person name="Miner T."/>
            <person name="Herter B."/>
            <person name="Rosa B.A."/>
            <person name="Cordes M."/>
            <person name="Tomlinson C."/>
            <person name="Wollam A."/>
            <person name="Palsikar V.B."/>
            <person name="Mardis E.R."/>
            <person name="Wilson R.K."/>
        </authorList>
    </citation>
    <scope>NUCLEOTIDE SEQUENCE [LARGE SCALE GENOMIC DNA]</scope>
    <source>
        <strain evidence="3">DNF01167</strain>
    </source>
</reference>
<dbReference type="RefSeq" id="WP_060914127.1">
    <property type="nucleotide sequence ID" value="NZ_KQ959957.1"/>
</dbReference>
<dbReference type="AlphaFoldDB" id="A0A133ZWJ8"/>
<accession>A0A133ZWJ8</accession>
<comment type="caution">
    <text evidence="2">The sequence shown here is derived from an EMBL/GenBank/DDBJ whole genome shotgun (WGS) entry which is preliminary data.</text>
</comment>